<evidence type="ECO:0000313" key="3">
    <source>
        <dbReference type="Proteomes" id="UP000765509"/>
    </source>
</evidence>
<keyword evidence="3" id="KW-1185">Reference proteome</keyword>
<gene>
    <name evidence="2" type="ORF">O181_063265</name>
</gene>
<protein>
    <submittedName>
        <fullName evidence="2">Uncharacterized protein</fullName>
    </submittedName>
</protein>
<organism evidence="2 3">
    <name type="scientific">Austropuccinia psidii MF-1</name>
    <dbReference type="NCBI Taxonomy" id="1389203"/>
    <lineage>
        <taxon>Eukaryota</taxon>
        <taxon>Fungi</taxon>
        <taxon>Dikarya</taxon>
        <taxon>Basidiomycota</taxon>
        <taxon>Pucciniomycotina</taxon>
        <taxon>Pucciniomycetes</taxon>
        <taxon>Pucciniales</taxon>
        <taxon>Sphaerophragmiaceae</taxon>
        <taxon>Austropuccinia</taxon>
    </lineage>
</organism>
<feature type="compositionally biased region" description="Polar residues" evidence="1">
    <location>
        <begin position="92"/>
        <end position="105"/>
    </location>
</feature>
<dbReference type="AlphaFoldDB" id="A0A9Q3EQY3"/>
<dbReference type="Proteomes" id="UP000765509">
    <property type="component" value="Unassembled WGS sequence"/>
</dbReference>
<proteinExistence type="predicted"/>
<dbReference type="EMBL" id="AVOT02030373">
    <property type="protein sequence ID" value="MBW0523550.1"/>
    <property type="molecule type" value="Genomic_DNA"/>
</dbReference>
<sequence length="111" mass="13129">MENSMEEAIFNIGRDRPMSWLLKQKDRLTALNPDMSGKLVHERIFRKCRGALEHAIRRRFIEPCSTEDYINAMEDITTRTKICRDWYKSPMDNKTSRSQSQNPITHMTKLP</sequence>
<accession>A0A9Q3EQY3</accession>
<comment type="caution">
    <text evidence="2">The sequence shown here is derived from an EMBL/GenBank/DDBJ whole genome shotgun (WGS) entry which is preliminary data.</text>
</comment>
<evidence type="ECO:0000256" key="1">
    <source>
        <dbReference type="SAM" id="MobiDB-lite"/>
    </source>
</evidence>
<dbReference type="OrthoDB" id="2506710at2759"/>
<evidence type="ECO:0000313" key="2">
    <source>
        <dbReference type="EMBL" id="MBW0523550.1"/>
    </source>
</evidence>
<feature type="region of interest" description="Disordered" evidence="1">
    <location>
        <begin position="88"/>
        <end position="111"/>
    </location>
</feature>
<reference evidence="2" key="1">
    <citation type="submission" date="2021-03" db="EMBL/GenBank/DDBJ databases">
        <title>Draft genome sequence of rust myrtle Austropuccinia psidii MF-1, a brazilian biotype.</title>
        <authorList>
            <person name="Quecine M.C."/>
            <person name="Pachon D.M.R."/>
            <person name="Bonatelli M.L."/>
            <person name="Correr F.H."/>
            <person name="Franceschini L.M."/>
            <person name="Leite T.F."/>
            <person name="Margarido G.R.A."/>
            <person name="Almeida C.A."/>
            <person name="Ferrarezi J.A."/>
            <person name="Labate C.A."/>
        </authorList>
    </citation>
    <scope>NUCLEOTIDE SEQUENCE</scope>
    <source>
        <strain evidence="2">MF-1</strain>
    </source>
</reference>
<name>A0A9Q3EQY3_9BASI</name>